<dbReference type="AlphaFoldDB" id="A0A1I6ZU74"/>
<dbReference type="OrthoDB" id="9794575at2"/>
<feature type="domain" description="Glycosyltransferase subfamily 4-like N-terminal" evidence="1">
    <location>
        <begin position="114"/>
        <end position="238"/>
    </location>
</feature>
<dbReference type="GO" id="GO:0016757">
    <property type="term" value="F:glycosyltransferase activity"/>
    <property type="evidence" value="ECO:0007669"/>
    <property type="project" value="UniProtKB-ARBA"/>
</dbReference>
<evidence type="ECO:0000313" key="3">
    <source>
        <dbReference type="Proteomes" id="UP000236454"/>
    </source>
</evidence>
<name>A0A1I6ZU74_9FLAO</name>
<proteinExistence type="predicted"/>
<keyword evidence="3" id="KW-1185">Reference proteome</keyword>
<dbReference type="InterPro" id="IPR028098">
    <property type="entry name" value="Glyco_trans_4-like_N"/>
</dbReference>
<keyword evidence="2" id="KW-0808">Transferase</keyword>
<evidence type="ECO:0000259" key="1">
    <source>
        <dbReference type="Pfam" id="PF13439"/>
    </source>
</evidence>
<evidence type="ECO:0000313" key="2">
    <source>
        <dbReference type="EMBL" id="SFT66239.1"/>
    </source>
</evidence>
<reference evidence="2 3" key="1">
    <citation type="submission" date="2016-10" db="EMBL/GenBank/DDBJ databases">
        <authorList>
            <person name="de Groot N.N."/>
        </authorList>
    </citation>
    <scope>NUCLEOTIDE SEQUENCE [LARGE SCALE GENOMIC DNA]</scope>
    <source>
        <strain evidence="2 3">CGMCC 1.7005</strain>
    </source>
</reference>
<dbReference type="STRING" id="477690.SAMN05216474_1625"/>
<dbReference type="Proteomes" id="UP000236454">
    <property type="component" value="Unassembled WGS sequence"/>
</dbReference>
<dbReference type="Pfam" id="PF13439">
    <property type="entry name" value="Glyco_transf_4"/>
    <property type="match status" value="1"/>
</dbReference>
<dbReference type="Gene3D" id="3.40.50.2000">
    <property type="entry name" value="Glycogen Phosphorylase B"/>
    <property type="match status" value="1"/>
</dbReference>
<dbReference type="EMBL" id="FPAS01000002">
    <property type="protein sequence ID" value="SFT66239.1"/>
    <property type="molecule type" value="Genomic_DNA"/>
</dbReference>
<protein>
    <submittedName>
        <fullName evidence="2">Glycosyltransferase Family 4</fullName>
    </submittedName>
</protein>
<organism evidence="2 3">
    <name type="scientific">Lishizhenia tianjinensis</name>
    <dbReference type="NCBI Taxonomy" id="477690"/>
    <lineage>
        <taxon>Bacteria</taxon>
        <taxon>Pseudomonadati</taxon>
        <taxon>Bacteroidota</taxon>
        <taxon>Flavobacteriia</taxon>
        <taxon>Flavobacteriales</taxon>
        <taxon>Crocinitomicaceae</taxon>
        <taxon>Lishizhenia</taxon>
    </lineage>
</organism>
<sequence length="434" mass="49784">MKRRPRVLILTYYWPPSGGAGVQRWLKFVKHLPDLGYDPVVYTVEDGEYPSEDYGLFKDVPEGLEIIKTPIWEPYDLYKKFIGQKKEEKVNAGFISENKKSSKLQDIAVWLRGNLFIPDARKFWIKPSIKYLMNYLRSRPVDLVISSGPPHSMHLIAQELKHKLEIPWIADFRDPWTNIDFYKDLKLSNWADKKHKRLEKGVLTKSDKVITVGPTLARELEELGAKDVKVITNGYDQDDFVTDPVKVDEKISIVHIGSMNKDRNPENLWKYLGKRVKADADFANKLEVRLIGKVDIAVLESLEKEGLNAYLNKIEYLAHSEVVAEQKRSKVLLLVVNNTPNALGILTGKMFEYMAAERPILMIGPKAGDAAKIIDQNYGEVFDFEDQNFDAFFNQDFSALKYTSDPKDYERKALTQKLVTVMDELIAAHKESLG</sequence>
<dbReference type="RefSeq" id="WP_090248081.1">
    <property type="nucleotide sequence ID" value="NZ_FPAS01000002.1"/>
</dbReference>
<gene>
    <name evidence="2" type="ORF">SAMN05216474_1625</name>
</gene>
<accession>A0A1I6ZU74</accession>
<dbReference type="SUPFAM" id="SSF53756">
    <property type="entry name" value="UDP-Glycosyltransferase/glycogen phosphorylase"/>
    <property type="match status" value="1"/>
</dbReference>